<dbReference type="HOGENOM" id="CLU_026481_1_1_0"/>
<feature type="domain" description="tRNA(Ile)-lysidine/2-thiocytidine synthase N-terminal" evidence="14">
    <location>
        <begin position="72"/>
        <end position="192"/>
    </location>
</feature>
<dbReference type="eggNOG" id="COG0037">
    <property type="taxonomic scope" value="Bacteria"/>
</dbReference>
<feature type="binding site" evidence="12">
    <location>
        <position position="48"/>
    </location>
    <ligand>
        <name>Zn(2+)</name>
        <dbReference type="ChEBI" id="CHEBI:29105"/>
        <label>1</label>
    </ligand>
</feature>
<evidence type="ECO:0000256" key="7">
    <source>
        <dbReference type="ARBA" id="ARBA00022833"/>
    </source>
</evidence>
<dbReference type="Pfam" id="PF22082">
    <property type="entry name" value="TtuA_LIM_N"/>
    <property type="match status" value="1"/>
</dbReference>
<dbReference type="GO" id="GO:0002144">
    <property type="term" value="C:cytosolic tRNA wobble base thiouridylase complex"/>
    <property type="evidence" value="ECO:0007669"/>
    <property type="project" value="TreeGrafter"/>
</dbReference>
<dbReference type="Gene3D" id="3.40.50.620">
    <property type="entry name" value="HUPs"/>
    <property type="match status" value="1"/>
</dbReference>
<dbReference type="SUPFAM" id="SSF52402">
    <property type="entry name" value="Adenine nucleotide alpha hydrolases-like"/>
    <property type="match status" value="1"/>
</dbReference>
<protein>
    <submittedName>
        <fullName evidence="16">PP-loop domain protein</fullName>
    </submittedName>
</protein>
<evidence type="ECO:0000256" key="13">
    <source>
        <dbReference type="PIRSR" id="PIRSR004976-51"/>
    </source>
</evidence>
<organism evidence="16 17">
    <name type="scientific">Thermotoga neapolitana (strain ATCC 49049 / DSM 4359 / NBRC 107923 / NS-E)</name>
    <dbReference type="NCBI Taxonomy" id="309803"/>
    <lineage>
        <taxon>Bacteria</taxon>
        <taxon>Thermotogati</taxon>
        <taxon>Thermotogota</taxon>
        <taxon>Thermotogae</taxon>
        <taxon>Thermotogales</taxon>
        <taxon>Thermotogaceae</taxon>
        <taxon>Thermotoga</taxon>
    </lineage>
</organism>
<feature type="binding site" evidence="13">
    <location>
        <position position="82"/>
    </location>
    <ligand>
        <name>ATP</name>
        <dbReference type="ChEBI" id="CHEBI:30616"/>
    </ligand>
</feature>
<feature type="binding site" evidence="12">
    <location>
        <position position="312"/>
    </location>
    <ligand>
        <name>Zn(2+)</name>
        <dbReference type="ChEBI" id="CHEBI:29105"/>
        <label>2</label>
    </ligand>
</feature>
<name>B9K6T2_THENN</name>
<reference evidence="16 17" key="1">
    <citation type="journal article" date="2009" name="Biosci. Biotechnol. Biochem.">
        <title>WeGAS: a web-based microbial genome annotation system.</title>
        <authorList>
            <person name="Lee D."/>
            <person name="Seo H."/>
            <person name="Park C."/>
            <person name="Park K."/>
        </authorList>
    </citation>
    <scope>NUCLEOTIDE SEQUENCE [LARGE SCALE GENOMIC DNA]</scope>
    <source>
        <strain evidence="17">ATCC 49049 / DSM 4359 / NBRC 107923 / NS-E</strain>
    </source>
</reference>
<dbReference type="GO" id="GO:0000049">
    <property type="term" value="F:tRNA binding"/>
    <property type="evidence" value="ECO:0007669"/>
    <property type="project" value="InterPro"/>
</dbReference>
<feature type="domain" description="2-thiouridine synthetase TtuA-like N-terminal LIM" evidence="15">
    <location>
        <begin position="25"/>
        <end position="50"/>
    </location>
</feature>
<sequence length="327" mass="38095">MYPVWYNLIEPNLNSCFSERREKMKCTKCKRDASVKLRHYNIKLCKEHFNEFIEGRVERAIKKFKMFRRDSKILIAVSGGKDSVSLWHMLKKLGYEVDALFIRAGRSGMVQKAQEIVEKNAELLGTKLHIVDATEYFEGLSTQEISIMLRRPVCSICGVVRRYLMNKFAYENGYDVVVTGHNLNDEASVLLGNILHWQEGYLERQWPLLPKTHEKLVPKAKPLVLNYEEDIKLYATLNEIPHLEMACPFSVGATSLVYKKVLRELEEDQPGITLNFYLGFLKRKKEPKYEVENLRECEECGYPTTAQVCSFCRLRKQVEKRKNRTPA</sequence>
<evidence type="ECO:0000256" key="1">
    <source>
        <dbReference type="ARBA" id="ARBA00001946"/>
    </source>
</evidence>
<dbReference type="Proteomes" id="UP000000445">
    <property type="component" value="Chromosome"/>
</dbReference>
<evidence type="ECO:0000256" key="12">
    <source>
        <dbReference type="PIRSR" id="PIRSR004976-50"/>
    </source>
</evidence>
<dbReference type="InterPro" id="IPR020554">
    <property type="entry name" value="UPF0021_CS"/>
</dbReference>
<keyword evidence="3" id="KW-0004">4Fe-4S</keyword>
<evidence type="ECO:0000256" key="6">
    <source>
        <dbReference type="ARBA" id="ARBA00022741"/>
    </source>
</evidence>
<dbReference type="AlphaFoldDB" id="B9K6T2"/>
<dbReference type="FunFam" id="3.40.50.620:FF:000174">
    <property type="entry name" value="ATPase, PP-loop superfamily"/>
    <property type="match status" value="1"/>
</dbReference>
<dbReference type="KEGG" id="tna:CTN_0489"/>
<gene>
    <name evidence="16" type="ordered locus">CTN_0489</name>
</gene>
<dbReference type="InterPro" id="IPR011063">
    <property type="entry name" value="TilS/TtcA_N"/>
</dbReference>
<dbReference type="InterPro" id="IPR000541">
    <property type="entry name" value="Ncs6/Tuc1/Ctu1"/>
</dbReference>
<dbReference type="STRING" id="309803.CTN_0489"/>
<dbReference type="GO" id="GO:0016740">
    <property type="term" value="F:transferase activity"/>
    <property type="evidence" value="ECO:0007669"/>
    <property type="project" value="UniProtKB-KW"/>
</dbReference>
<keyword evidence="5 12" id="KW-0479">Metal-binding</keyword>
<evidence type="ECO:0000313" key="17">
    <source>
        <dbReference type="Proteomes" id="UP000000445"/>
    </source>
</evidence>
<keyword evidence="8 13" id="KW-0067">ATP-binding</keyword>
<dbReference type="GO" id="GO:0005524">
    <property type="term" value="F:ATP binding"/>
    <property type="evidence" value="ECO:0007669"/>
    <property type="project" value="UniProtKB-KW"/>
</dbReference>
<keyword evidence="4" id="KW-0808">Transferase</keyword>
<evidence type="ECO:0000259" key="15">
    <source>
        <dbReference type="Pfam" id="PF22082"/>
    </source>
</evidence>
<evidence type="ECO:0000256" key="3">
    <source>
        <dbReference type="ARBA" id="ARBA00022485"/>
    </source>
</evidence>
<dbReference type="PANTHER" id="PTHR11807:SF27">
    <property type="entry name" value="TRNA-5-METHYLURIDINE(54) 2-SULFURTRANSFERASE"/>
    <property type="match status" value="1"/>
</dbReference>
<dbReference type="NCBIfam" id="TIGR00269">
    <property type="entry name" value="TIGR00269 family protein"/>
    <property type="match status" value="1"/>
</dbReference>
<evidence type="ECO:0000256" key="8">
    <source>
        <dbReference type="ARBA" id="ARBA00022840"/>
    </source>
</evidence>
<dbReference type="Pfam" id="PF01171">
    <property type="entry name" value="ATP_bind_3"/>
    <property type="match status" value="1"/>
</dbReference>
<feature type="binding site" evidence="13">
    <location>
        <position position="102"/>
    </location>
    <ligand>
        <name>ATP</name>
        <dbReference type="ChEBI" id="CHEBI:30616"/>
    </ligand>
</feature>
<dbReference type="GO" id="GO:0051539">
    <property type="term" value="F:4 iron, 4 sulfur cluster binding"/>
    <property type="evidence" value="ECO:0007669"/>
    <property type="project" value="UniProtKB-KW"/>
</dbReference>
<comment type="cofactor">
    <cofactor evidence="2">
        <name>[4Fe-4S] cluster</name>
        <dbReference type="ChEBI" id="CHEBI:49883"/>
    </cofactor>
</comment>
<dbReference type="GO" id="GO:0046872">
    <property type="term" value="F:metal ion binding"/>
    <property type="evidence" value="ECO:0007669"/>
    <property type="project" value="UniProtKB-KW"/>
</dbReference>
<evidence type="ECO:0000256" key="5">
    <source>
        <dbReference type="ARBA" id="ARBA00022723"/>
    </source>
</evidence>
<keyword evidence="11" id="KW-0411">Iron-sulfur</keyword>
<evidence type="ECO:0000259" key="14">
    <source>
        <dbReference type="Pfam" id="PF01171"/>
    </source>
</evidence>
<evidence type="ECO:0000256" key="4">
    <source>
        <dbReference type="ARBA" id="ARBA00022679"/>
    </source>
</evidence>
<dbReference type="CDD" id="cd01993">
    <property type="entry name" value="TtuA-like"/>
    <property type="match status" value="1"/>
</dbReference>
<feature type="binding site" evidence="13">
    <location>
        <begin position="76"/>
        <end position="78"/>
    </location>
    <ligand>
        <name>ATP</name>
        <dbReference type="ChEBI" id="CHEBI:30616"/>
    </ligand>
</feature>
<evidence type="ECO:0000256" key="2">
    <source>
        <dbReference type="ARBA" id="ARBA00001966"/>
    </source>
</evidence>
<evidence type="ECO:0000313" key="16">
    <source>
        <dbReference type="EMBL" id="ACM22665.1"/>
    </source>
</evidence>
<feature type="binding site" evidence="12">
    <location>
        <position position="26"/>
    </location>
    <ligand>
        <name>Zn(2+)</name>
        <dbReference type="ChEBI" id="CHEBI:29105"/>
        <label>1</label>
    </ligand>
</feature>
<feature type="binding site" evidence="12">
    <location>
        <position position="297"/>
    </location>
    <ligand>
        <name>Zn(2+)</name>
        <dbReference type="ChEBI" id="CHEBI:29105"/>
        <label>2</label>
    </ligand>
</feature>
<proteinExistence type="predicted"/>
<feature type="binding site" evidence="13">
    <location>
        <position position="180"/>
    </location>
    <ligand>
        <name>ATP</name>
        <dbReference type="ChEBI" id="CHEBI:30616"/>
    </ligand>
</feature>
<evidence type="ECO:0000256" key="9">
    <source>
        <dbReference type="ARBA" id="ARBA00022842"/>
    </source>
</evidence>
<keyword evidence="7 12" id="KW-0862">Zinc</keyword>
<feature type="binding site" evidence="12">
    <location>
        <position position="300"/>
    </location>
    <ligand>
        <name>Zn(2+)</name>
        <dbReference type="ChEBI" id="CHEBI:29105"/>
        <label>2</label>
    </ligand>
</feature>
<feature type="binding site" evidence="12">
    <location>
        <position position="45"/>
    </location>
    <ligand>
        <name>Zn(2+)</name>
        <dbReference type="ChEBI" id="CHEBI:29105"/>
        <label>1</label>
    </ligand>
</feature>
<dbReference type="PROSITE" id="PS01263">
    <property type="entry name" value="UPF0021"/>
    <property type="match status" value="1"/>
</dbReference>
<dbReference type="InterPro" id="IPR014729">
    <property type="entry name" value="Rossmann-like_a/b/a_fold"/>
</dbReference>
<evidence type="ECO:0000256" key="11">
    <source>
        <dbReference type="ARBA" id="ARBA00023014"/>
    </source>
</evidence>
<keyword evidence="17" id="KW-1185">Reference proteome</keyword>
<dbReference type="PANTHER" id="PTHR11807">
    <property type="entry name" value="ATPASES OF THE PP SUPERFAMILY-RELATED"/>
    <property type="match status" value="1"/>
</dbReference>
<dbReference type="InterPro" id="IPR054306">
    <property type="entry name" value="TtuA-like_LIM_N"/>
</dbReference>
<comment type="cofactor">
    <cofactor evidence="1">
        <name>Mg(2+)</name>
        <dbReference type="ChEBI" id="CHEBI:18420"/>
    </cofactor>
</comment>
<accession>B9K6T2</accession>
<feature type="binding site" evidence="12">
    <location>
        <position position="309"/>
    </location>
    <ligand>
        <name>Zn(2+)</name>
        <dbReference type="ChEBI" id="CHEBI:29105"/>
        <label>2</label>
    </ligand>
</feature>
<dbReference type="PIRSF" id="PIRSF004976">
    <property type="entry name" value="ATPase_YdaO"/>
    <property type="match status" value="1"/>
</dbReference>
<keyword evidence="9" id="KW-0460">Magnesium</keyword>
<dbReference type="GO" id="GO:0002143">
    <property type="term" value="P:tRNA wobble position uridine thiolation"/>
    <property type="evidence" value="ECO:0007669"/>
    <property type="project" value="TreeGrafter"/>
</dbReference>
<feature type="binding site" evidence="13">
    <location>
        <position position="185"/>
    </location>
    <ligand>
        <name>ATP</name>
        <dbReference type="ChEBI" id="CHEBI:30616"/>
    </ligand>
</feature>
<keyword evidence="6 13" id="KW-0547">Nucleotide-binding</keyword>
<feature type="binding site" evidence="12">
    <location>
        <position position="29"/>
    </location>
    <ligand>
        <name>Zn(2+)</name>
        <dbReference type="ChEBI" id="CHEBI:29105"/>
        <label>1</label>
    </ligand>
</feature>
<dbReference type="InterPro" id="IPR035107">
    <property type="entry name" value="tRNA_thiolation_TtcA_Ctu1"/>
</dbReference>
<evidence type="ECO:0000256" key="10">
    <source>
        <dbReference type="ARBA" id="ARBA00023004"/>
    </source>
</evidence>
<keyword evidence="10" id="KW-0408">Iron</keyword>
<dbReference type="EMBL" id="CP000916">
    <property type="protein sequence ID" value="ACM22665.1"/>
    <property type="molecule type" value="Genomic_DNA"/>
</dbReference>